<name>A0A8S3FTI9_9BILA</name>
<accession>A0A8S3FTI9</accession>
<dbReference type="EMBL" id="CAJOBI010270336">
    <property type="protein sequence ID" value="CAF5136308.1"/>
    <property type="molecule type" value="Genomic_DNA"/>
</dbReference>
<comment type="caution">
    <text evidence="1">The sequence shown here is derived from an EMBL/GenBank/DDBJ whole genome shotgun (WGS) entry which is preliminary data.</text>
</comment>
<dbReference type="AlphaFoldDB" id="A0A8S3FTI9"/>
<proteinExistence type="predicted"/>
<feature type="non-terminal residue" evidence="1">
    <location>
        <position position="1"/>
    </location>
</feature>
<dbReference type="EMBL" id="CAJOBJ010282984">
    <property type="protein sequence ID" value="CAF5146033.1"/>
    <property type="molecule type" value="Genomic_DNA"/>
</dbReference>
<protein>
    <submittedName>
        <fullName evidence="1">Uncharacterized protein</fullName>
    </submittedName>
</protein>
<sequence>KIVQLENQVQRYISQINSLQDRLAVY</sequence>
<reference evidence="1" key="1">
    <citation type="submission" date="2021-02" db="EMBL/GenBank/DDBJ databases">
        <authorList>
            <person name="Nowell W R."/>
        </authorList>
    </citation>
    <scope>NUCLEOTIDE SEQUENCE</scope>
</reference>
<evidence type="ECO:0000313" key="3">
    <source>
        <dbReference type="Proteomes" id="UP000676336"/>
    </source>
</evidence>
<evidence type="ECO:0000313" key="2">
    <source>
        <dbReference type="EMBL" id="CAF5146033.1"/>
    </source>
</evidence>
<gene>
    <name evidence="2" type="ORF">GIL414_LOCUS64770</name>
    <name evidence="1" type="ORF">SMN809_LOCUS63199</name>
</gene>
<organism evidence="1 3">
    <name type="scientific">Rotaria magnacalcarata</name>
    <dbReference type="NCBI Taxonomy" id="392030"/>
    <lineage>
        <taxon>Eukaryota</taxon>
        <taxon>Metazoa</taxon>
        <taxon>Spiralia</taxon>
        <taxon>Gnathifera</taxon>
        <taxon>Rotifera</taxon>
        <taxon>Eurotatoria</taxon>
        <taxon>Bdelloidea</taxon>
        <taxon>Philodinida</taxon>
        <taxon>Philodinidae</taxon>
        <taxon>Rotaria</taxon>
    </lineage>
</organism>
<evidence type="ECO:0000313" key="1">
    <source>
        <dbReference type="EMBL" id="CAF5136308.1"/>
    </source>
</evidence>
<dbReference type="Proteomes" id="UP000676336">
    <property type="component" value="Unassembled WGS sequence"/>
</dbReference>
<dbReference type="Proteomes" id="UP000681720">
    <property type="component" value="Unassembled WGS sequence"/>
</dbReference>